<evidence type="ECO:0000256" key="1">
    <source>
        <dbReference type="SAM" id="MobiDB-lite"/>
    </source>
</evidence>
<reference evidence="4" key="3">
    <citation type="journal article" date="2006" name="Nucleic Acids Res.">
        <title>The Rice Annotation Project Database (RAP-DB): hub for Oryza sativa ssp. japonica genome information.</title>
        <authorList>
            <person name="Ohyanagi H."/>
            <person name="Tanaka T."/>
            <person name="Sakai H."/>
            <person name="Shigemoto Y."/>
            <person name="Yamaguchi K."/>
            <person name="Habara T."/>
            <person name="Fujii Y."/>
            <person name="Antonio B.A."/>
            <person name="Nagamura Y."/>
            <person name="Imanishi T."/>
            <person name="Ikeo K."/>
            <person name="Itoh T."/>
            <person name="Gojobori T."/>
            <person name="Sasaki T."/>
        </authorList>
    </citation>
    <scope>NUCLEOTIDE SEQUENCE</scope>
</reference>
<dbReference type="KEGG" id="dosa:Os05g0541500"/>
<reference evidence="4" key="4">
    <citation type="journal article" date="2007" name="Genome Res.">
        <title>Curated Genome Annotation of Oryza sativa ssp. japonica and Comparative Genome Analysis with Arabidopsis thaliana.</title>
        <authorList>
            <consortium name="The Rice Annotation Project (RAP)"/>
            <person name="Itoh T."/>
            <person name="Tanaka T."/>
            <person name="Barrero R.A."/>
            <person name="Yamasaki C."/>
            <person name="Fujii Y."/>
            <person name="Hilton P.B."/>
            <person name="Antonio B.A."/>
            <person name="Aono H."/>
            <person name="Apweiler R."/>
            <person name="Bruskiewich R."/>
            <person name="Bureau T."/>
            <person name="Burr F."/>
            <person name="Costa de Oliveira A."/>
            <person name="Fuks G."/>
            <person name="Habara T."/>
            <person name="Haberer G."/>
            <person name="Han B."/>
            <person name="Harada E."/>
            <person name="Hiraki A.T."/>
            <person name="Hirochika H."/>
            <person name="Hoen D."/>
            <person name="Hokari H."/>
            <person name="Hosokawa S."/>
            <person name="Hsing Y."/>
            <person name="Ikawa H."/>
            <person name="Ikeo K."/>
            <person name="Imanishi T."/>
            <person name="Ito Y."/>
            <person name="Jaiswal P."/>
            <person name="Kanno M."/>
            <person name="Kawahara Y."/>
            <person name="Kawamura T."/>
            <person name="Kawashima H."/>
            <person name="Khurana J.P."/>
            <person name="Kikuchi S."/>
            <person name="Komatsu S."/>
            <person name="Koyanagi K.O."/>
            <person name="Kubooka H."/>
            <person name="Lieberherr D."/>
            <person name="Lin Y.C."/>
            <person name="Lonsdale D."/>
            <person name="Matsumoto T."/>
            <person name="Matsuya A."/>
            <person name="McCombie W.R."/>
            <person name="Messing J."/>
            <person name="Miyao A."/>
            <person name="Mulder N."/>
            <person name="Nagamura Y."/>
            <person name="Nam J."/>
            <person name="Namiki N."/>
            <person name="Numa H."/>
            <person name="Nurimoto S."/>
            <person name="O'donovan C."/>
            <person name="Ohyanagi H."/>
            <person name="Okido T."/>
            <person name="Oota S."/>
            <person name="Osato N."/>
            <person name="Palmer L.E."/>
            <person name="Quetier F."/>
            <person name="Raghuvanshi S."/>
            <person name="Saichi N."/>
            <person name="Sakai H."/>
            <person name="Sakai Y."/>
            <person name="Sakata K."/>
            <person name="Sakurai T."/>
            <person name="Sato F."/>
            <person name="Sato Y."/>
            <person name="Schoof H."/>
            <person name="Seki M."/>
            <person name="Shibata M."/>
            <person name="Shimizu Y."/>
            <person name="Shinozaki K."/>
            <person name="Shinso Y."/>
            <person name="Singh N.K."/>
            <person name="Smith-White B."/>
            <person name="Takeda J."/>
            <person name="Tanino M."/>
            <person name="Tatusova T."/>
            <person name="Thongjuea S."/>
            <person name="Todokoro F."/>
            <person name="Tsugane M."/>
            <person name="Tyagi A.K."/>
            <person name="Vanavichit A."/>
            <person name="Wang A."/>
            <person name="Wing R.A."/>
            <person name="Yamaguchi K."/>
            <person name="Yamamoto M."/>
            <person name="Yamamoto N."/>
            <person name="Yu Y."/>
            <person name="Zhang H."/>
            <person name="Zhao Q."/>
            <person name="Higo K."/>
            <person name="Burr B."/>
            <person name="Gojobori T."/>
            <person name="Sasaki T."/>
        </authorList>
    </citation>
    <scope>NUCLEOTIDE SEQUENCE</scope>
</reference>
<evidence type="ECO:0000259" key="2">
    <source>
        <dbReference type="Pfam" id="PF00646"/>
    </source>
</evidence>
<dbReference type="AlphaFoldDB" id="B7ERV9"/>
<feature type="compositionally biased region" description="Basic residues" evidence="1">
    <location>
        <begin position="32"/>
        <end position="50"/>
    </location>
</feature>
<dbReference type="EMBL" id="AC104713">
    <property type="protein sequence ID" value="AAV67821.1"/>
    <property type="molecule type" value="Genomic_DNA"/>
</dbReference>
<reference evidence="4" key="8">
    <citation type="submission" date="2012-08" db="EMBL/GenBank/DDBJ databases">
        <title>The Second Rice Annotation Project Meeting (RAP2).</title>
        <authorList>
            <consortium name="The Rice Annotation Project (RAP)"/>
        </authorList>
    </citation>
    <scope>NUCLEOTIDE SEQUENCE</scope>
</reference>
<name>B7ERV9_ORYSJ</name>
<reference evidence="3" key="1">
    <citation type="submission" date="2004-11" db="EMBL/GenBank/DDBJ databases">
        <title>Oryza sativa BAC OJ1362_G11 genomic sequence.</title>
        <authorList>
            <person name="Chow T.-Y."/>
            <person name="Hsing Y.-I.C."/>
            <person name="Chen C.-S."/>
            <person name="Chen H.-H."/>
            <person name="Liu S.-M."/>
            <person name="Chao Y.-T."/>
            <person name="Chang S.-J."/>
            <person name="Chen H.-C."/>
            <person name="Chen S.-K."/>
            <person name="Chen T.-R."/>
            <person name="Chen Y.-L."/>
            <person name="Cheng C.-H."/>
            <person name="Chung C.-I."/>
            <person name="Han S.-Y."/>
            <person name="Hsiao S.-H."/>
            <person name="Hsiung J.-N."/>
            <person name="Hsu C.-H."/>
            <person name="Huang J.-J."/>
            <person name="Kau P.-I."/>
            <person name="Lee M.-C."/>
            <person name="Leu H.-L."/>
            <person name="Li Y.-F."/>
            <person name="Lin S.-J."/>
            <person name="Lin Y.-C."/>
            <person name="Wu S.-W."/>
            <person name="Yu C.-Y."/>
            <person name="Yu S.-W."/>
            <person name="Wu H.-P."/>
            <person name="Shaw J.-F."/>
        </authorList>
    </citation>
    <scope>NUCLEOTIDE SEQUENCE</scope>
</reference>
<dbReference type="Proteomes" id="UP000000763">
    <property type="component" value="Chromosome 5"/>
</dbReference>
<dbReference type="InterPro" id="IPR036047">
    <property type="entry name" value="F-box-like_dom_sf"/>
</dbReference>
<reference evidence="5" key="6">
    <citation type="journal article" date="2008" name="Nucleic Acids Res.">
        <title>The rice annotation project database (RAP-DB): 2008 update.</title>
        <authorList>
            <consortium name="The rice annotation project (RAP)"/>
        </authorList>
    </citation>
    <scope>GENOME REANNOTATION</scope>
    <source>
        <strain evidence="5">cv. Nipponbare</strain>
    </source>
</reference>
<gene>
    <name evidence="4" type="ordered locus">Os05g0541500</name>
    <name evidence="3" type="ORF">OJ1362_G11.12</name>
</gene>
<dbReference type="InterPro" id="IPR001810">
    <property type="entry name" value="F-box_dom"/>
</dbReference>
<evidence type="ECO:0000313" key="4">
    <source>
        <dbReference type="EMBL" id="BAF18102.1"/>
    </source>
</evidence>
<organism evidence="3 5">
    <name type="scientific">Oryza sativa subsp. japonica</name>
    <name type="common">Rice</name>
    <dbReference type="NCBI Taxonomy" id="39947"/>
    <lineage>
        <taxon>Eukaryota</taxon>
        <taxon>Viridiplantae</taxon>
        <taxon>Streptophyta</taxon>
        <taxon>Embryophyta</taxon>
        <taxon>Tracheophyta</taxon>
        <taxon>Spermatophyta</taxon>
        <taxon>Magnoliopsida</taxon>
        <taxon>Liliopsida</taxon>
        <taxon>Poales</taxon>
        <taxon>Poaceae</taxon>
        <taxon>BOP clade</taxon>
        <taxon>Oryzoideae</taxon>
        <taxon>Oryzeae</taxon>
        <taxon>Oryzinae</taxon>
        <taxon>Oryza</taxon>
        <taxon>Oryza sativa</taxon>
    </lineage>
</organism>
<dbReference type="PANTHER" id="PTHR35545">
    <property type="entry name" value="F-BOX DOMAIN-CONTAINING PROTEIN"/>
    <property type="match status" value="1"/>
</dbReference>
<reference evidence="4" key="5">
    <citation type="journal article" date="2008" name="Nucleic Acids Res.">
        <title>The Rice Annotation Project Database (RAP-DB): 2008 update.</title>
        <authorList>
            <consortium name="The Rice Annotation Project (RAP)"/>
            <person name="Tanaka T."/>
            <person name="Antonio B.A."/>
            <person name="Kikuchi S."/>
            <person name="Matsumoto T."/>
            <person name="Nagamura Y."/>
            <person name="Numa H."/>
            <person name="Sakai H."/>
            <person name="Wu J."/>
            <person name="Itoh T."/>
            <person name="Sasaki T."/>
            <person name="Aono R."/>
            <person name="Fujii Y."/>
            <person name="Habara T."/>
            <person name="Harada E."/>
            <person name="Kanno M."/>
            <person name="Kawahara Y."/>
            <person name="Kawashima H."/>
            <person name="Kubooka H."/>
            <person name="Matsuya A."/>
            <person name="Nakaoka H."/>
            <person name="Saichi N."/>
            <person name="Sanbonmatsu R."/>
            <person name="Sato Y."/>
            <person name="Shinso Y."/>
            <person name="Suzuki M."/>
            <person name="Takeda J."/>
            <person name="Tanino M."/>
            <person name="Todokoro F."/>
            <person name="Yamaguchi K."/>
            <person name="Yamamoto N."/>
            <person name="Yamasaki C."/>
            <person name="Imanishi T."/>
            <person name="Okido T."/>
            <person name="Tada M."/>
            <person name="Ikeo K."/>
            <person name="Tateno Y."/>
            <person name="Gojobori T."/>
            <person name="Lin Y.C."/>
            <person name="Wei F.J."/>
            <person name="Hsing Y.I."/>
            <person name="Zhao Q."/>
            <person name="Han B."/>
            <person name="Kramer M.R."/>
            <person name="McCombie R.W."/>
            <person name="Lonsdale D."/>
            <person name="O'Donovan C.C."/>
            <person name="Whitfield E.J."/>
            <person name="Apweiler R."/>
            <person name="Koyanagi K.O."/>
            <person name="Khurana J.P."/>
            <person name="Raghuvanshi S."/>
            <person name="Singh N.K."/>
            <person name="Tyagi A.K."/>
            <person name="Haberer G."/>
            <person name="Fujisawa M."/>
            <person name="Hosokawa S."/>
            <person name="Ito Y."/>
            <person name="Ikawa H."/>
            <person name="Shibata M."/>
            <person name="Yamamoto M."/>
            <person name="Bruskiewich R.M."/>
            <person name="Hoen D.R."/>
            <person name="Bureau TE."/>
            <person name="Namiki N."/>
            <person name="Ohyanagi H."/>
            <person name="Sakai Y."/>
            <person name="Nobushima S."/>
            <person name="Sakata K."/>
            <person name="Barrero R.A."/>
            <person name="Sato Y."/>
            <person name="Souvorov A."/>
            <person name="Smith-White B."/>
            <person name="Tatusova T."/>
            <person name="An S."/>
            <person name="An G."/>
            <person name="OOta S."/>
            <person name="Fuks G."/>
            <person name="Messing J."/>
            <person name="Christie K.R."/>
            <person name="Lieberherr D."/>
            <person name="Kim H."/>
            <person name="Zuccolo A."/>
            <person name="Wing R.A."/>
            <person name="Nobuta K."/>
            <person name="Green P.J."/>
            <person name="Lu C."/>
            <person name="Meyers BC."/>
            <person name="Chaparro C."/>
            <person name="Piegu B."/>
            <person name="Panaud O."/>
            <person name="Echeverria M."/>
        </authorList>
    </citation>
    <scope>NUCLEOTIDE SEQUENCE</scope>
</reference>
<proteinExistence type="predicted"/>
<evidence type="ECO:0000313" key="5">
    <source>
        <dbReference type="Proteomes" id="UP000000763"/>
    </source>
</evidence>
<evidence type="ECO:0000313" key="3">
    <source>
        <dbReference type="EMBL" id="AAV67821.1"/>
    </source>
</evidence>
<accession>B7ERV9</accession>
<feature type="region of interest" description="Disordered" evidence="1">
    <location>
        <begin position="1"/>
        <end position="52"/>
    </location>
</feature>
<reference evidence="4" key="7">
    <citation type="submission" date="2012-08" db="EMBL/GenBank/DDBJ databases">
        <title>Oryza sativa nipponbare(GA3) genomic DNA, chromosome 5.</title>
        <authorList>
            <consortium name="IRGSP(International Rice Genome Sequencing Project)"/>
        </authorList>
    </citation>
    <scope>NUCLEOTIDE SEQUENCE</scope>
</reference>
<sequence length="313" mass="34928">MLSSRGRGDAIAISGHQMRAPNPTPPRDSAMARRRKGSSYRRRRRRRRRAPAACGDNRIDDLTDDLLLIILRRLDTRSALATAALSRRWSGLARAGLEALDFMVGDILPPRYHRCIQLHESASGVFDGADELRTIVASIRRHERLAMRNMVASINNFLDADDGFAHGDGGGGAPRRRISRLRVEFIATHYHDCINRLVAKAVDTWGVEDLEVLGRTTYWRHHFQDAHIFRRHGLCNDPHRSRLRSLKLVDCVIPPLQGFQALTKLVLQDLRDSTPAAAYEAVCSAHAYSCKRCTSSPAPASAAVVFSLMPPGQ</sequence>
<dbReference type="SUPFAM" id="SSF81383">
    <property type="entry name" value="F-box domain"/>
    <property type="match status" value="1"/>
</dbReference>
<reference evidence="4 5" key="2">
    <citation type="journal article" date="2005" name="Nature">
        <title>The map-based sequence of the rice genome.</title>
        <authorList>
            <consortium name="International rice genome sequencing project (IRGSP)"/>
            <person name="Matsumoto T."/>
            <person name="Wu J."/>
            <person name="Kanamori H."/>
            <person name="Katayose Y."/>
            <person name="Fujisawa M."/>
            <person name="Namiki N."/>
            <person name="Mizuno H."/>
            <person name="Yamamoto K."/>
            <person name="Antonio B.A."/>
            <person name="Baba T."/>
            <person name="Sakata K."/>
            <person name="Nagamura Y."/>
            <person name="Aoki H."/>
            <person name="Arikawa K."/>
            <person name="Arita K."/>
            <person name="Bito T."/>
            <person name="Chiden Y."/>
            <person name="Fujitsuka N."/>
            <person name="Fukunaka R."/>
            <person name="Hamada M."/>
            <person name="Harada C."/>
            <person name="Hayashi A."/>
            <person name="Hijishita S."/>
            <person name="Honda M."/>
            <person name="Hosokawa S."/>
            <person name="Ichikawa Y."/>
            <person name="Idonuma A."/>
            <person name="Iijima M."/>
            <person name="Ikeda M."/>
            <person name="Ikeno M."/>
            <person name="Ito K."/>
            <person name="Ito S."/>
            <person name="Ito T."/>
            <person name="Ito Y."/>
            <person name="Ito Y."/>
            <person name="Iwabuchi A."/>
            <person name="Kamiya K."/>
            <person name="Karasawa W."/>
            <person name="Kurita K."/>
            <person name="Katagiri S."/>
            <person name="Kikuta A."/>
            <person name="Kobayashi H."/>
            <person name="Kobayashi N."/>
            <person name="Machita K."/>
            <person name="Maehara T."/>
            <person name="Masukawa M."/>
            <person name="Mizubayashi T."/>
            <person name="Mukai Y."/>
            <person name="Nagasaki H."/>
            <person name="Nagata Y."/>
            <person name="Naito S."/>
            <person name="Nakashima M."/>
            <person name="Nakama Y."/>
            <person name="Nakamichi Y."/>
            <person name="Nakamura M."/>
            <person name="Meguro A."/>
            <person name="Negishi M."/>
            <person name="Ohta I."/>
            <person name="Ohta T."/>
            <person name="Okamoto M."/>
            <person name="Ono N."/>
            <person name="Saji S."/>
            <person name="Sakaguchi M."/>
            <person name="Sakai K."/>
            <person name="Shibata M."/>
            <person name="Shimokawa T."/>
            <person name="Song J."/>
            <person name="Takazaki Y."/>
            <person name="Terasawa K."/>
            <person name="Tsugane M."/>
            <person name="Tsuji K."/>
            <person name="Ueda S."/>
            <person name="Waki K."/>
            <person name="Yamagata H."/>
            <person name="Yamamoto M."/>
            <person name="Yamamoto S."/>
            <person name="Yamane H."/>
            <person name="Yoshiki S."/>
            <person name="Yoshihara R."/>
            <person name="Yukawa K."/>
            <person name="Zhong H."/>
            <person name="Yano M."/>
            <person name="Yuan Q."/>
            <person name="Ouyang S."/>
            <person name="Liu J."/>
            <person name="Jones K.M."/>
            <person name="Gansberger K."/>
            <person name="Moffat K."/>
            <person name="Hill J."/>
            <person name="Bera J."/>
            <person name="Fadrosh D."/>
            <person name="Jin S."/>
            <person name="Johri S."/>
            <person name="Kim M."/>
            <person name="Overton L."/>
            <person name="Reardon M."/>
            <person name="Tsitrin T."/>
            <person name="Vuong H."/>
            <person name="Weaver B."/>
            <person name="Ciecko A."/>
            <person name="Tallon L."/>
            <person name="Jackson J."/>
            <person name="Pai G."/>
            <person name="Aken S.V."/>
            <person name="Utterback T."/>
            <person name="Reidmuller S."/>
            <person name="Feldblyum T."/>
            <person name="Hsiao J."/>
            <person name="Zismann V."/>
            <person name="Iobst S."/>
            <person name="de Vazeille A.R."/>
            <person name="Buell C.R."/>
            <person name="Ying K."/>
            <person name="Li Y."/>
            <person name="Lu T."/>
            <person name="Huang Y."/>
            <person name="Zhao Q."/>
            <person name="Feng Q."/>
            <person name="Zhang L."/>
            <person name="Zhu J."/>
            <person name="Weng Q."/>
            <person name="Mu J."/>
            <person name="Lu Y."/>
            <person name="Fan D."/>
            <person name="Liu Y."/>
            <person name="Guan J."/>
            <person name="Zhang Y."/>
            <person name="Yu S."/>
            <person name="Liu X."/>
            <person name="Zhang Y."/>
            <person name="Hong G."/>
            <person name="Han B."/>
            <person name="Choisne N."/>
            <person name="Demange N."/>
            <person name="Orjeda G."/>
            <person name="Samain S."/>
            <person name="Cattolico L."/>
            <person name="Pelletier E."/>
            <person name="Couloux A."/>
            <person name="Segurens B."/>
            <person name="Wincker P."/>
            <person name="D'Hont A."/>
            <person name="Scarpelli C."/>
            <person name="Weissenbach J."/>
            <person name="Salanoubat M."/>
            <person name="Quetier F."/>
            <person name="Yu Y."/>
            <person name="Kim H.R."/>
            <person name="Rambo T."/>
            <person name="Currie J."/>
            <person name="Collura K."/>
            <person name="Luo M."/>
            <person name="Yang T."/>
            <person name="Ammiraju J.S.S."/>
            <person name="Engler F."/>
            <person name="Soderlund C."/>
            <person name="Wing R.A."/>
            <person name="Palmer L.E."/>
            <person name="de la Bastide M."/>
            <person name="Spiegel L."/>
            <person name="Nascimento L."/>
            <person name="Zutavern T."/>
            <person name="O'Shaughnessy A."/>
            <person name="Dike S."/>
            <person name="Dedhia N."/>
            <person name="Preston R."/>
            <person name="Balija V."/>
            <person name="McCombie W.R."/>
            <person name="Chow T."/>
            <person name="Chen H."/>
            <person name="Chung M."/>
            <person name="Chen C."/>
            <person name="Shaw J."/>
            <person name="Wu H."/>
            <person name="Hsiao K."/>
            <person name="Chao Y."/>
            <person name="Chu M."/>
            <person name="Cheng C."/>
            <person name="Hour A."/>
            <person name="Lee P."/>
            <person name="Lin S."/>
            <person name="Lin Y."/>
            <person name="Liou J."/>
            <person name="Liu S."/>
            <person name="Hsing Y."/>
            <person name="Raghuvanshi S."/>
            <person name="Mohanty A."/>
            <person name="Bharti A.K."/>
            <person name="Gaur A."/>
            <person name="Gupta V."/>
            <person name="Kumar D."/>
            <person name="Ravi V."/>
            <person name="Vij S."/>
            <person name="Kapur A."/>
            <person name="Khurana P."/>
            <person name="Khurana P."/>
            <person name="Khurana J.P."/>
            <person name="Tyagi A.K."/>
            <person name="Gaikwad K."/>
            <person name="Singh A."/>
            <person name="Dalal V."/>
            <person name="Srivastava S."/>
            <person name="Dixit A."/>
            <person name="Pal A.K."/>
            <person name="Ghazi I.A."/>
            <person name="Yadav M."/>
            <person name="Pandit A."/>
            <person name="Bhargava A."/>
            <person name="Sureshbabu K."/>
            <person name="Batra K."/>
            <person name="Sharma T.R."/>
            <person name="Mohapatra T."/>
            <person name="Singh N.K."/>
            <person name="Messing J."/>
            <person name="Nelson A.B."/>
            <person name="Fuks G."/>
            <person name="Kavchok S."/>
            <person name="Keizer G."/>
            <person name="Linton E."/>
            <person name="Llaca V."/>
            <person name="Song R."/>
            <person name="Tanyolac B."/>
            <person name="Young S."/>
            <person name="Ho-Il K."/>
            <person name="Hahn J.H."/>
            <person name="Sangsakoo G."/>
            <person name="Vanavichit A."/>
            <person name="de Mattos Luiz.A.T."/>
            <person name="Zimmer P.D."/>
            <person name="Malone G."/>
            <person name="Dellagostin O."/>
            <person name="de Oliveira A.C."/>
            <person name="Bevan M."/>
            <person name="Bancroft I."/>
            <person name="Minx P."/>
            <person name="Cordum H."/>
            <person name="Wilson R."/>
            <person name="Cheng Z."/>
            <person name="Jin W."/>
            <person name="Jiang J."/>
            <person name="Leong S.A."/>
            <person name="Iwama H."/>
            <person name="Gojobori T."/>
            <person name="Itoh T."/>
            <person name="Niimura Y."/>
            <person name="Fujii Y."/>
            <person name="Habara T."/>
            <person name="Sakai H."/>
            <person name="Sato Y."/>
            <person name="Wilson G."/>
            <person name="Kumar K."/>
            <person name="McCouch S."/>
            <person name="Juretic N."/>
            <person name="Hoen D."/>
            <person name="Wright S."/>
            <person name="Bruskiewich R."/>
            <person name="Bureau T."/>
            <person name="Miyao A."/>
            <person name="Hirochika H."/>
            <person name="Nishikawa T."/>
            <person name="Kadowaki K."/>
            <person name="Sugiura M."/>
            <person name="Burr B."/>
            <person name="Sasaki T."/>
        </authorList>
    </citation>
    <scope>NUCLEOTIDE SEQUENCE [LARGE SCALE GENOMIC DNA]</scope>
    <source>
        <strain evidence="5">cv. Nipponbare</strain>
    </source>
</reference>
<dbReference type="OrthoDB" id="688942at2759"/>
<dbReference type="Pfam" id="PF00646">
    <property type="entry name" value="F-box"/>
    <property type="match status" value="1"/>
</dbReference>
<protein>
    <submittedName>
        <fullName evidence="4">Os05g0541500 protein</fullName>
    </submittedName>
</protein>
<dbReference type="PANTHER" id="PTHR35545:SF32">
    <property type="entry name" value="OS05G0541600 PROTEIN"/>
    <property type="match status" value="1"/>
</dbReference>
<dbReference type="EMBL" id="AP008211">
    <property type="protein sequence ID" value="BAF18102.1"/>
    <property type="molecule type" value="Genomic_DNA"/>
</dbReference>
<feature type="domain" description="F-box" evidence="2">
    <location>
        <begin position="59"/>
        <end position="92"/>
    </location>
</feature>